<feature type="domain" description="Signal transduction histidine kinase internal region" evidence="3">
    <location>
        <begin position="182"/>
        <end position="261"/>
    </location>
</feature>
<dbReference type="Pfam" id="PF06580">
    <property type="entry name" value="His_kinase"/>
    <property type="match status" value="1"/>
</dbReference>
<dbReference type="PANTHER" id="PTHR34220">
    <property type="entry name" value="SENSOR HISTIDINE KINASE YPDA"/>
    <property type="match status" value="1"/>
</dbReference>
<feature type="domain" description="Histidine kinase/HSP90-like ATPase" evidence="2">
    <location>
        <begin position="279"/>
        <end position="371"/>
    </location>
</feature>
<dbReference type="InterPro" id="IPR036890">
    <property type="entry name" value="HATPase_C_sf"/>
</dbReference>
<dbReference type="GO" id="GO:0016020">
    <property type="term" value="C:membrane"/>
    <property type="evidence" value="ECO:0007669"/>
    <property type="project" value="InterPro"/>
</dbReference>
<sequence length="377" mass="41876">MQSSLKIAWDTFWTLKKHREEPLWARIAVGSAIAVAAGTLLMAISGVLTGRESDPGWWRASYPFNMVVCLLIAWFTLALARLLEKVLPERWLARLSDPTDWRAMVICNLALAAALTEGSFSGLYIAAFTWHFSATDAIAHPLAQARFYILVLVVSVVAWIWWLVRLRQHQRQRALQLMATEAQLRLLQGQIEPHFLFNTLANVESLMDADPPRARRMLEAFTDYLRAGLTQMREGDSHLAAELDMAERYLELMGIRMGGRLAYRIDADATVRAVRMPTLLLQPLIENAIHHGIEGKVEGGTVTVSARLDGGRLVLRVDDDGLGQAAAQRPHRRGAGMALANIRSRLQARYGAHGSLALDIRGDGASAVMTLTVQEKP</sequence>
<evidence type="ECO:0000256" key="1">
    <source>
        <dbReference type="SAM" id="Phobius"/>
    </source>
</evidence>
<dbReference type="OrthoDB" id="2514702at2"/>
<feature type="transmembrane region" description="Helical" evidence="1">
    <location>
        <begin position="147"/>
        <end position="164"/>
    </location>
</feature>
<evidence type="ECO:0000313" key="4">
    <source>
        <dbReference type="EMBL" id="MTW04069.1"/>
    </source>
</evidence>
<keyword evidence="4" id="KW-0418">Kinase</keyword>
<protein>
    <submittedName>
        <fullName evidence="4">Sensor histidine kinase</fullName>
    </submittedName>
</protein>
<feature type="transmembrane region" description="Helical" evidence="1">
    <location>
        <begin position="23"/>
        <end position="44"/>
    </location>
</feature>
<dbReference type="InterPro" id="IPR003594">
    <property type="entry name" value="HATPase_dom"/>
</dbReference>
<gene>
    <name evidence="4" type="ORF">GM668_18470</name>
</gene>
<dbReference type="InterPro" id="IPR050640">
    <property type="entry name" value="Bact_2-comp_sensor_kinase"/>
</dbReference>
<accession>A0A6L6Q3Q2</accession>
<evidence type="ECO:0000259" key="2">
    <source>
        <dbReference type="Pfam" id="PF02518"/>
    </source>
</evidence>
<dbReference type="Proteomes" id="UP000484015">
    <property type="component" value="Unassembled WGS sequence"/>
</dbReference>
<dbReference type="AlphaFoldDB" id="A0A6L6Q3Q2"/>
<dbReference type="PANTHER" id="PTHR34220:SF9">
    <property type="entry name" value="SIGNAL TRANSDUCTION HISTIDINE KINASE INTERNAL REGION DOMAIN-CONTAINING PROTEIN"/>
    <property type="match status" value="1"/>
</dbReference>
<keyword evidence="5" id="KW-1185">Reference proteome</keyword>
<dbReference type="InterPro" id="IPR010559">
    <property type="entry name" value="Sig_transdc_His_kin_internal"/>
</dbReference>
<dbReference type="SUPFAM" id="SSF55874">
    <property type="entry name" value="ATPase domain of HSP90 chaperone/DNA topoisomerase II/histidine kinase"/>
    <property type="match status" value="1"/>
</dbReference>
<dbReference type="Gene3D" id="3.30.565.10">
    <property type="entry name" value="Histidine kinase-like ATPase, C-terminal domain"/>
    <property type="match status" value="1"/>
</dbReference>
<name>A0A6L6Q3Q2_9BURK</name>
<proteinExistence type="predicted"/>
<keyword evidence="1" id="KW-0472">Membrane</keyword>
<reference evidence="4 5" key="1">
    <citation type="submission" date="2019-11" db="EMBL/GenBank/DDBJ databases">
        <title>Type strains purchased from KCTC, JCM and DSMZ.</title>
        <authorList>
            <person name="Lu H."/>
        </authorList>
    </citation>
    <scope>NUCLEOTIDE SEQUENCE [LARGE SCALE GENOMIC DNA]</scope>
    <source>
        <strain evidence="4 5">KCTC 42409</strain>
    </source>
</reference>
<dbReference type="EMBL" id="WNLA01000013">
    <property type="protein sequence ID" value="MTW04069.1"/>
    <property type="molecule type" value="Genomic_DNA"/>
</dbReference>
<organism evidence="4 5">
    <name type="scientific">Pseudoduganella ginsengisoli</name>
    <dbReference type="NCBI Taxonomy" id="1462440"/>
    <lineage>
        <taxon>Bacteria</taxon>
        <taxon>Pseudomonadati</taxon>
        <taxon>Pseudomonadota</taxon>
        <taxon>Betaproteobacteria</taxon>
        <taxon>Burkholderiales</taxon>
        <taxon>Oxalobacteraceae</taxon>
        <taxon>Telluria group</taxon>
        <taxon>Pseudoduganella</taxon>
    </lineage>
</organism>
<keyword evidence="1" id="KW-1133">Transmembrane helix</keyword>
<dbReference type="Pfam" id="PF02518">
    <property type="entry name" value="HATPase_c"/>
    <property type="match status" value="1"/>
</dbReference>
<dbReference type="GO" id="GO:0000155">
    <property type="term" value="F:phosphorelay sensor kinase activity"/>
    <property type="evidence" value="ECO:0007669"/>
    <property type="project" value="InterPro"/>
</dbReference>
<comment type="caution">
    <text evidence="4">The sequence shown here is derived from an EMBL/GenBank/DDBJ whole genome shotgun (WGS) entry which is preliminary data.</text>
</comment>
<evidence type="ECO:0000313" key="5">
    <source>
        <dbReference type="Proteomes" id="UP000484015"/>
    </source>
</evidence>
<keyword evidence="4" id="KW-0808">Transferase</keyword>
<evidence type="ECO:0000259" key="3">
    <source>
        <dbReference type="Pfam" id="PF06580"/>
    </source>
</evidence>
<dbReference type="RefSeq" id="WP_155440428.1">
    <property type="nucleotide sequence ID" value="NZ_WNLA01000013.1"/>
</dbReference>
<feature type="transmembrane region" description="Helical" evidence="1">
    <location>
        <begin position="64"/>
        <end position="83"/>
    </location>
</feature>
<feature type="transmembrane region" description="Helical" evidence="1">
    <location>
        <begin position="103"/>
        <end position="127"/>
    </location>
</feature>
<keyword evidence="1" id="KW-0812">Transmembrane</keyword>